<comment type="caution">
    <text evidence="1">The sequence shown here is derived from an EMBL/GenBank/DDBJ whole genome shotgun (WGS) entry which is preliminary data.</text>
</comment>
<dbReference type="AlphaFoldDB" id="A0A0F9Q7C2"/>
<protein>
    <submittedName>
        <fullName evidence="1">Uncharacterized protein</fullName>
    </submittedName>
</protein>
<dbReference type="Pfam" id="PF01663">
    <property type="entry name" value="Phosphodiest"/>
    <property type="match status" value="1"/>
</dbReference>
<accession>A0A0F9Q7C2</accession>
<gene>
    <name evidence="1" type="ORF">LCGC14_0738700</name>
</gene>
<evidence type="ECO:0000313" key="1">
    <source>
        <dbReference type="EMBL" id="KKN39900.1"/>
    </source>
</evidence>
<dbReference type="Gene3D" id="3.40.720.10">
    <property type="entry name" value="Alkaline Phosphatase, subunit A"/>
    <property type="match status" value="1"/>
</dbReference>
<sequence>MKLAVVGIDGGSFELMDKWLDQLPNLAKVKEKGCWADMQSVLPPVTSPNWKVYSTGMNPGKIGIYYWENIIWEQNKVYYPTERKTQHKEIWDYLNGHGKKCVIIGVPLTFPPKKITYTFISGPPDAMDKGFVYPKDLETIILNWGHRPGFTHSIVTNREKATEEIVKKIWTTLETTKHQVTKMNPDFLHVTSFYINELQHYLWDDEATLTGWRHIDDFVGWIQKQGYNLLIMSDHGSNEIKQTFNINTWLEYLGYLKLQGSLVNLRKLGITQERLAGIIKSPAIISFLKKVVPDKVFKTVPLEEGATTFNPKENAVDWVKSRVLASDQGPLYLRDRDDENLKRDLISELEMMPDIVRGVYRGTDLYWGEFIDEAPDLVIDYQDGIHINSGLGLKNVFSPPAEGRWKAENKRTGMFMGIGEDILRTGYIDSMSILDLAPTILNLMDVPTPEIMDGKDILG</sequence>
<dbReference type="EMBL" id="LAZR01001737">
    <property type="protein sequence ID" value="KKN39900.1"/>
    <property type="molecule type" value="Genomic_DNA"/>
</dbReference>
<name>A0A0F9Q7C2_9ZZZZ</name>
<proteinExistence type="predicted"/>
<organism evidence="1">
    <name type="scientific">marine sediment metagenome</name>
    <dbReference type="NCBI Taxonomy" id="412755"/>
    <lineage>
        <taxon>unclassified sequences</taxon>
        <taxon>metagenomes</taxon>
        <taxon>ecological metagenomes</taxon>
    </lineage>
</organism>
<dbReference type="InterPro" id="IPR017850">
    <property type="entry name" value="Alkaline_phosphatase_core_sf"/>
</dbReference>
<dbReference type="SUPFAM" id="SSF53649">
    <property type="entry name" value="Alkaline phosphatase-like"/>
    <property type="match status" value="1"/>
</dbReference>
<reference evidence="1" key="1">
    <citation type="journal article" date="2015" name="Nature">
        <title>Complex archaea that bridge the gap between prokaryotes and eukaryotes.</title>
        <authorList>
            <person name="Spang A."/>
            <person name="Saw J.H."/>
            <person name="Jorgensen S.L."/>
            <person name="Zaremba-Niedzwiedzka K."/>
            <person name="Martijn J."/>
            <person name="Lind A.E."/>
            <person name="van Eijk R."/>
            <person name="Schleper C."/>
            <person name="Guy L."/>
            <person name="Ettema T.J."/>
        </authorList>
    </citation>
    <scope>NUCLEOTIDE SEQUENCE</scope>
</reference>
<dbReference type="InterPro" id="IPR002591">
    <property type="entry name" value="Phosphodiest/P_Trfase"/>
</dbReference>